<evidence type="ECO:0000313" key="2">
    <source>
        <dbReference type="Proteomes" id="UP000326759"/>
    </source>
</evidence>
<gene>
    <name evidence="1" type="ORF">Anas_07109</name>
</gene>
<protein>
    <submittedName>
        <fullName evidence="1">Uncharacterized protein</fullName>
    </submittedName>
</protein>
<accession>A0A5N5SY90</accession>
<dbReference type="EMBL" id="SEYY01018883">
    <property type="protein sequence ID" value="KAB7498895.1"/>
    <property type="molecule type" value="Genomic_DNA"/>
</dbReference>
<reference evidence="1 2" key="1">
    <citation type="journal article" date="2019" name="PLoS Biol.">
        <title>Sex chromosomes control vertical transmission of feminizing Wolbachia symbionts in an isopod.</title>
        <authorList>
            <person name="Becking T."/>
            <person name="Chebbi M.A."/>
            <person name="Giraud I."/>
            <person name="Moumen B."/>
            <person name="Laverre T."/>
            <person name="Caubet Y."/>
            <person name="Peccoud J."/>
            <person name="Gilbert C."/>
            <person name="Cordaux R."/>
        </authorList>
    </citation>
    <scope>NUCLEOTIDE SEQUENCE [LARGE SCALE GENOMIC DNA]</scope>
    <source>
        <strain evidence="1">ANa2</strain>
        <tissue evidence="1">Whole body excluding digestive tract and cuticle</tissue>
    </source>
</reference>
<keyword evidence="2" id="KW-1185">Reference proteome</keyword>
<sequence length="76" mass="8967">MAKLFKNISPDDFINKLNGQYRGLSDSDILKEVSWQDHRQNRKLLYGYKRKAAKVKIHEESTSSQPINLKVTRYQK</sequence>
<evidence type="ECO:0000313" key="1">
    <source>
        <dbReference type="EMBL" id="KAB7498895.1"/>
    </source>
</evidence>
<proteinExistence type="predicted"/>
<dbReference type="AlphaFoldDB" id="A0A5N5SY90"/>
<organism evidence="1 2">
    <name type="scientific">Armadillidium nasatum</name>
    <dbReference type="NCBI Taxonomy" id="96803"/>
    <lineage>
        <taxon>Eukaryota</taxon>
        <taxon>Metazoa</taxon>
        <taxon>Ecdysozoa</taxon>
        <taxon>Arthropoda</taxon>
        <taxon>Crustacea</taxon>
        <taxon>Multicrustacea</taxon>
        <taxon>Malacostraca</taxon>
        <taxon>Eumalacostraca</taxon>
        <taxon>Peracarida</taxon>
        <taxon>Isopoda</taxon>
        <taxon>Oniscidea</taxon>
        <taxon>Crinocheta</taxon>
        <taxon>Armadillidiidae</taxon>
        <taxon>Armadillidium</taxon>
    </lineage>
</organism>
<name>A0A5N5SY90_9CRUS</name>
<dbReference type="Proteomes" id="UP000326759">
    <property type="component" value="Unassembled WGS sequence"/>
</dbReference>
<comment type="caution">
    <text evidence="1">The sequence shown here is derived from an EMBL/GenBank/DDBJ whole genome shotgun (WGS) entry which is preliminary data.</text>
</comment>